<accession>A0A9N9FKQ6</accession>
<organism evidence="2 3">
    <name type="scientific">Funneliformis mosseae</name>
    <name type="common">Endomycorrhizal fungus</name>
    <name type="synonym">Glomus mosseae</name>
    <dbReference type="NCBI Taxonomy" id="27381"/>
    <lineage>
        <taxon>Eukaryota</taxon>
        <taxon>Fungi</taxon>
        <taxon>Fungi incertae sedis</taxon>
        <taxon>Mucoromycota</taxon>
        <taxon>Glomeromycotina</taxon>
        <taxon>Glomeromycetes</taxon>
        <taxon>Glomerales</taxon>
        <taxon>Glomeraceae</taxon>
        <taxon>Funneliformis</taxon>
    </lineage>
</organism>
<name>A0A9N9FKQ6_FUNMO</name>
<evidence type="ECO:0000256" key="1">
    <source>
        <dbReference type="SAM" id="MobiDB-lite"/>
    </source>
</evidence>
<feature type="region of interest" description="Disordered" evidence="1">
    <location>
        <begin position="1"/>
        <end position="30"/>
    </location>
</feature>
<evidence type="ECO:0000313" key="3">
    <source>
        <dbReference type="Proteomes" id="UP000789375"/>
    </source>
</evidence>
<protein>
    <submittedName>
        <fullName evidence="2">14985_t:CDS:1</fullName>
    </submittedName>
</protein>
<reference evidence="2" key="1">
    <citation type="submission" date="2021-06" db="EMBL/GenBank/DDBJ databases">
        <authorList>
            <person name="Kallberg Y."/>
            <person name="Tangrot J."/>
            <person name="Rosling A."/>
        </authorList>
    </citation>
    <scope>NUCLEOTIDE SEQUENCE</scope>
    <source>
        <strain evidence="2">87-6 pot B 2015</strain>
    </source>
</reference>
<proteinExistence type="predicted"/>
<dbReference type="AlphaFoldDB" id="A0A9N9FKQ6"/>
<keyword evidence="3" id="KW-1185">Reference proteome</keyword>
<dbReference type="EMBL" id="CAJVPP010001208">
    <property type="protein sequence ID" value="CAG8541009.1"/>
    <property type="molecule type" value="Genomic_DNA"/>
</dbReference>
<sequence>MPEESTNYTIGDIESEDSDPESKSKSKFGLSDSKGISLIFRSQTSSS</sequence>
<dbReference type="Proteomes" id="UP000789375">
    <property type="component" value="Unassembled WGS sequence"/>
</dbReference>
<gene>
    <name evidence="2" type="ORF">FMOSSE_LOCUS5978</name>
</gene>
<comment type="caution">
    <text evidence="2">The sequence shown here is derived from an EMBL/GenBank/DDBJ whole genome shotgun (WGS) entry which is preliminary data.</text>
</comment>
<evidence type="ECO:0000313" key="2">
    <source>
        <dbReference type="EMBL" id="CAG8541009.1"/>
    </source>
</evidence>